<dbReference type="EMBL" id="PHWZ01000508">
    <property type="protein sequence ID" value="TEY37777.1"/>
    <property type="molecule type" value="Genomic_DNA"/>
</dbReference>
<dbReference type="AlphaFoldDB" id="A0A4Y8CL54"/>
<sequence>MSNKSPSGHDDRETGIYFNLKKDIVYLTNHDVFDKMGNQHFPISDTHADLEDCLHYEPQFCQPCSDVVFPVNDALRLLIRDMDLRNELRNIGFSFDVPVKRHNSCWGGLGKDFYGIRRIVFVTEEKNEVRLLRNGKALGTNAATSTSRIPKLTTPSPYIRNKCFETYQDRFHIKGSHIKKNGREYMMIDAREQFFGPLIDREMGSYRNGPGTGRNYLQWGIHGLASFGWKGTGAGEEWDENGGEE</sequence>
<evidence type="ECO:0000313" key="2">
    <source>
        <dbReference type="Proteomes" id="UP000297299"/>
    </source>
</evidence>
<comment type="caution">
    <text evidence="1">The sequence shown here is derived from an EMBL/GenBank/DDBJ whole genome shotgun (WGS) entry which is preliminary data.</text>
</comment>
<gene>
    <name evidence="1" type="ORF">BOTCAL_0509g00030</name>
</gene>
<evidence type="ECO:0000313" key="1">
    <source>
        <dbReference type="EMBL" id="TEY37777.1"/>
    </source>
</evidence>
<keyword evidence="2" id="KW-1185">Reference proteome</keyword>
<name>A0A4Y8CL54_9HELO</name>
<organism evidence="1 2">
    <name type="scientific">Botryotinia calthae</name>
    <dbReference type="NCBI Taxonomy" id="38488"/>
    <lineage>
        <taxon>Eukaryota</taxon>
        <taxon>Fungi</taxon>
        <taxon>Dikarya</taxon>
        <taxon>Ascomycota</taxon>
        <taxon>Pezizomycotina</taxon>
        <taxon>Leotiomycetes</taxon>
        <taxon>Helotiales</taxon>
        <taxon>Sclerotiniaceae</taxon>
        <taxon>Botryotinia</taxon>
    </lineage>
</organism>
<dbReference type="OrthoDB" id="3496077at2759"/>
<dbReference type="Proteomes" id="UP000297299">
    <property type="component" value="Unassembled WGS sequence"/>
</dbReference>
<proteinExistence type="predicted"/>
<protein>
    <submittedName>
        <fullName evidence="1">Uncharacterized protein</fullName>
    </submittedName>
</protein>
<reference evidence="1 2" key="1">
    <citation type="submission" date="2017-11" db="EMBL/GenBank/DDBJ databases">
        <title>Comparative genomics of Botrytis spp.</title>
        <authorList>
            <person name="Valero-Jimenez C.A."/>
            <person name="Tapia P."/>
            <person name="Veloso J."/>
            <person name="Silva-Moreno E."/>
            <person name="Staats M."/>
            <person name="Valdes J.H."/>
            <person name="Van Kan J.A.L."/>
        </authorList>
    </citation>
    <scope>NUCLEOTIDE SEQUENCE [LARGE SCALE GENOMIC DNA]</scope>
    <source>
        <strain evidence="1 2">MUCL2830</strain>
    </source>
</reference>
<accession>A0A4Y8CL54</accession>